<evidence type="ECO:0000313" key="2">
    <source>
        <dbReference type="Proteomes" id="UP000499080"/>
    </source>
</evidence>
<protein>
    <submittedName>
        <fullName evidence="1">Uncharacterized protein</fullName>
    </submittedName>
</protein>
<comment type="caution">
    <text evidence="1">The sequence shown here is derived from an EMBL/GenBank/DDBJ whole genome shotgun (WGS) entry which is preliminary data.</text>
</comment>
<dbReference type="Proteomes" id="UP000499080">
    <property type="component" value="Unassembled WGS sequence"/>
</dbReference>
<organism evidence="1 2">
    <name type="scientific">Araneus ventricosus</name>
    <name type="common">Orbweaver spider</name>
    <name type="synonym">Epeira ventricosa</name>
    <dbReference type="NCBI Taxonomy" id="182803"/>
    <lineage>
        <taxon>Eukaryota</taxon>
        <taxon>Metazoa</taxon>
        <taxon>Ecdysozoa</taxon>
        <taxon>Arthropoda</taxon>
        <taxon>Chelicerata</taxon>
        <taxon>Arachnida</taxon>
        <taxon>Araneae</taxon>
        <taxon>Araneomorphae</taxon>
        <taxon>Entelegynae</taxon>
        <taxon>Araneoidea</taxon>
        <taxon>Araneidae</taxon>
        <taxon>Araneus</taxon>
    </lineage>
</organism>
<gene>
    <name evidence="1" type="ORF">AVEN_76663_1</name>
</gene>
<sequence length="90" mass="10229">MLRVSMLLVQSTLAGRNSSRPQRIVVARGFVRWLERAGEMSVNARFKEASRRTETSVQFLRTVANCVCVVRTSRKAGRPRIFVHRDTGIP</sequence>
<evidence type="ECO:0000313" key="1">
    <source>
        <dbReference type="EMBL" id="GBL93927.1"/>
    </source>
</evidence>
<name>A0A4Y2BQE6_ARAVE</name>
<dbReference type="AlphaFoldDB" id="A0A4Y2BQE6"/>
<proteinExistence type="predicted"/>
<keyword evidence="2" id="KW-1185">Reference proteome</keyword>
<dbReference type="EMBL" id="BGPR01000098">
    <property type="protein sequence ID" value="GBL93927.1"/>
    <property type="molecule type" value="Genomic_DNA"/>
</dbReference>
<accession>A0A4Y2BQE6</accession>
<reference evidence="1 2" key="1">
    <citation type="journal article" date="2019" name="Sci. Rep.">
        <title>Orb-weaving spider Araneus ventricosus genome elucidates the spidroin gene catalogue.</title>
        <authorList>
            <person name="Kono N."/>
            <person name="Nakamura H."/>
            <person name="Ohtoshi R."/>
            <person name="Moran D.A.P."/>
            <person name="Shinohara A."/>
            <person name="Yoshida Y."/>
            <person name="Fujiwara M."/>
            <person name="Mori M."/>
            <person name="Tomita M."/>
            <person name="Arakawa K."/>
        </authorList>
    </citation>
    <scope>NUCLEOTIDE SEQUENCE [LARGE SCALE GENOMIC DNA]</scope>
</reference>